<sequence length="284" mass="30680">MVSGRGNGGVWGGGFRAEGWCVSTSGSEGGRRGRGGRRRDKMALAARLLRMRLPLAGGRSFSRPRRPVPPPARSGGGGGGGEEGRGGGEGRGEGEGRGGGGRVVALGVRSPLLWLRTRLRAALVRASCDPDFSIARFSAAATQAFAHVSKLLSQCKFDLLEELVNKEVLQVVKDKVSALPDLQKTALAAEPDQIVYSTAGDISITYDDQGRKFVNILMCFWYLTSADLPDEVPSGAKVFRIKLGDDTTKFKQLLSANYEFQREFTQGVEPDWIISRIEHSKLLE</sequence>
<dbReference type="Bgee" id="ENSOANG00000036911">
    <property type="expression patterns" value="Expressed in adult mammalian kidney and 7 other cell types or tissues"/>
</dbReference>
<dbReference type="Proteomes" id="UP000002279">
    <property type="component" value="Chromosome 7"/>
</dbReference>
<dbReference type="GO" id="GO:0043022">
    <property type="term" value="F:ribosome binding"/>
    <property type="evidence" value="ECO:0000318"/>
    <property type="project" value="GO_Central"/>
</dbReference>
<feature type="region of interest" description="Disordered" evidence="1">
    <location>
        <begin position="57"/>
        <end position="101"/>
    </location>
</feature>
<gene>
    <name evidence="2" type="primary">MAIP1</name>
</gene>
<dbReference type="GeneTree" id="ENSGT00390000004145"/>
<accession>A0A6I8P5S7</accession>
<feature type="compositionally biased region" description="Basic and acidic residues" evidence="1">
    <location>
        <begin position="82"/>
        <end position="96"/>
    </location>
</feature>
<reference evidence="2 3" key="1">
    <citation type="journal article" date="2008" name="Nature">
        <title>Genome analysis of the platypus reveals unique signatures of evolution.</title>
        <authorList>
            <person name="Warren W.C."/>
            <person name="Hillier L.W."/>
            <person name="Marshall Graves J.A."/>
            <person name="Birney E."/>
            <person name="Ponting C.P."/>
            <person name="Grutzner F."/>
            <person name="Belov K."/>
            <person name="Miller W."/>
            <person name="Clarke L."/>
            <person name="Chinwalla A.T."/>
            <person name="Yang S.P."/>
            <person name="Heger A."/>
            <person name="Locke D.P."/>
            <person name="Miethke P."/>
            <person name="Waters P.D."/>
            <person name="Veyrunes F."/>
            <person name="Fulton L."/>
            <person name="Fulton B."/>
            <person name="Graves T."/>
            <person name="Wallis J."/>
            <person name="Puente X.S."/>
            <person name="Lopez-Otin C."/>
            <person name="Ordonez G.R."/>
            <person name="Eichler E.E."/>
            <person name="Chen L."/>
            <person name="Cheng Z."/>
            <person name="Deakin J.E."/>
            <person name="Alsop A."/>
            <person name="Thompson K."/>
            <person name="Kirby P."/>
            <person name="Papenfuss A.T."/>
            <person name="Wakefield M.J."/>
            <person name="Olender T."/>
            <person name="Lancet D."/>
            <person name="Huttley G.A."/>
            <person name="Smit A.F."/>
            <person name="Pask A."/>
            <person name="Temple-Smith P."/>
            <person name="Batzer M.A."/>
            <person name="Walker J.A."/>
            <person name="Konkel M.K."/>
            <person name="Harris R.S."/>
            <person name="Whittington C.M."/>
            <person name="Wong E.S."/>
            <person name="Gemmell N.J."/>
            <person name="Buschiazzo E."/>
            <person name="Vargas Jentzsch I.M."/>
            <person name="Merkel A."/>
            <person name="Schmitz J."/>
            <person name="Zemann A."/>
            <person name="Churakov G."/>
            <person name="Kriegs J.O."/>
            <person name="Brosius J."/>
            <person name="Murchison E.P."/>
            <person name="Sachidanandam R."/>
            <person name="Smith C."/>
            <person name="Hannon G.J."/>
            <person name="Tsend-Ayush E."/>
            <person name="McMillan D."/>
            <person name="Attenborough R."/>
            <person name="Rens W."/>
            <person name="Ferguson-Smith M."/>
            <person name="Lefevre C.M."/>
            <person name="Sharp J.A."/>
            <person name="Nicholas K.R."/>
            <person name="Ray D.A."/>
            <person name="Kube M."/>
            <person name="Reinhardt R."/>
            <person name="Pringle T.H."/>
            <person name="Taylor J."/>
            <person name="Jones R.C."/>
            <person name="Nixon B."/>
            <person name="Dacheux J.L."/>
            <person name="Niwa H."/>
            <person name="Sekita Y."/>
            <person name="Huang X."/>
            <person name="Stark A."/>
            <person name="Kheradpour P."/>
            <person name="Kellis M."/>
            <person name="Flicek P."/>
            <person name="Chen Y."/>
            <person name="Webber C."/>
            <person name="Hardison R."/>
            <person name="Nelson J."/>
            <person name="Hallsworth-Pepin K."/>
            <person name="Delehaunty K."/>
            <person name="Markovic C."/>
            <person name="Minx P."/>
            <person name="Feng Y."/>
            <person name="Kremitzki C."/>
            <person name="Mitreva M."/>
            <person name="Glasscock J."/>
            <person name="Wylie T."/>
            <person name="Wohldmann P."/>
            <person name="Thiru P."/>
            <person name="Nhan M.N."/>
            <person name="Pohl C.S."/>
            <person name="Smith S.M."/>
            <person name="Hou S."/>
            <person name="Nefedov M."/>
            <person name="de Jong P.J."/>
            <person name="Renfree M.B."/>
            <person name="Mardis E.R."/>
            <person name="Wilson R.K."/>
        </authorList>
    </citation>
    <scope>NUCLEOTIDE SEQUENCE [LARGE SCALE GENOMIC DNA]</scope>
    <source>
        <strain evidence="2 3">Glennie</strain>
    </source>
</reference>
<dbReference type="GO" id="GO:0032979">
    <property type="term" value="P:protein insertion into mitochondrial inner membrane from matrix"/>
    <property type="evidence" value="ECO:0000318"/>
    <property type="project" value="GO_Central"/>
</dbReference>
<evidence type="ECO:0000256" key="1">
    <source>
        <dbReference type="SAM" id="MobiDB-lite"/>
    </source>
</evidence>
<proteinExistence type="predicted"/>
<evidence type="ECO:0000313" key="2">
    <source>
        <dbReference type="Ensembl" id="ENSOANP00000047746.1"/>
    </source>
</evidence>
<protein>
    <recommendedName>
        <fullName evidence="4">Matrix AAA peptidase interacting protein 1</fullName>
    </recommendedName>
</protein>
<name>A0A6I8P5S7_ORNAN</name>
<dbReference type="FunCoup" id="A0A6I8P5S7">
    <property type="interactions" value="696"/>
</dbReference>
<dbReference type="PANTHER" id="PTHR13333">
    <property type="entry name" value="M-AAA PROTEASE-INTERACTING PROTEIN 1, MITOCHONDRIAL"/>
    <property type="match status" value="1"/>
</dbReference>
<dbReference type="PANTHER" id="PTHR13333:SF5">
    <property type="entry name" value="M-AAA PROTEASE-INTERACTING PROTEIN 1, MITOCHONDRIAL"/>
    <property type="match status" value="1"/>
</dbReference>
<organism evidence="2 3">
    <name type="scientific">Ornithorhynchus anatinus</name>
    <name type="common">Duckbill platypus</name>
    <dbReference type="NCBI Taxonomy" id="9258"/>
    <lineage>
        <taxon>Eukaryota</taxon>
        <taxon>Metazoa</taxon>
        <taxon>Chordata</taxon>
        <taxon>Craniata</taxon>
        <taxon>Vertebrata</taxon>
        <taxon>Euteleostomi</taxon>
        <taxon>Mammalia</taxon>
        <taxon>Monotremata</taxon>
        <taxon>Ornithorhynchidae</taxon>
        <taxon>Ornithorhynchus</taxon>
    </lineage>
</organism>
<dbReference type="InParanoid" id="A0A6I8P5S7"/>
<dbReference type="GO" id="GO:0005743">
    <property type="term" value="C:mitochondrial inner membrane"/>
    <property type="evidence" value="ECO:0000318"/>
    <property type="project" value="GO_Central"/>
</dbReference>
<dbReference type="AlphaFoldDB" id="A0A6I8P5S7"/>
<reference evidence="2" key="2">
    <citation type="submission" date="2025-08" db="UniProtKB">
        <authorList>
            <consortium name="Ensembl"/>
        </authorList>
    </citation>
    <scope>IDENTIFICATION</scope>
    <source>
        <strain evidence="2">Glennie</strain>
    </source>
</reference>
<evidence type="ECO:0000313" key="3">
    <source>
        <dbReference type="Proteomes" id="UP000002279"/>
    </source>
</evidence>
<reference evidence="2" key="3">
    <citation type="submission" date="2025-09" db="UniProtKB">
        <authorList>
            <consortium name="Ensembl"/>
        </authorList>
    </citation>
    <scope>IDENTIFICATION</scope>
    <source>
        <strain evidence="2">Glennie</strain>
    </source>
</reference>
<dbReference type="OMA" id="SILMCFW"/>
<dbReference type="Ensembl" id="ENSOANT00000052415.1">
    <property type="protein sequence ID" value="ENSOANP00000047746.1"/>
    <property type="gene ID" value="ENSOANG00000036911.1"/>
</dbReference>
<evidence type="ECO:0008006" key="4">
    <source>
        <dbReference type="Google" id="ProtNLM"/>
    </source>
</evidence>
<keyword evidence="3" id="KW-1185">Reference proteome</keyword>